<keyword evidence="8" id="KW-1003">Cell membrane</keyword>
<dbReference type="PRINTS" id="PR00125">
    <property type="entry name" value="ATPASEDELTA"/>
</dbReference>
<dbReference type="InterPro" id="IPR026015">
    <property type="entry name" value="ATP_synth_OSCP/delta_N_sf"/>
</dbReference>
<evidence type="ECO:0000313" key="10">
    <source>
        <dbReference type="EMBL" id="SEQ69213.1"/>
    </source>
</evidence>
<dbReference type="GO" id="GO:0045259">
    <property type="term" value="C:proton-transporting ATP synthase complex"/>
    <property type="evidence" value="ECO:0007669"/>
    <property type="project" value="UniProtKB-KW"/>
</dbReference>
<keyword evidence="9" id="KW-0175">Coiled coil</keyword>
<organism evidence="10 11">
    <name type="scientific">Thalassovita taeanensis</name>
    <dbReference type="NCBI Taxonomy" id="657014"/>
    <lineage>
        <taxon>Bacteria</taxon>
        <taxon>Pseudomonadati</taxon>
        <taxon>Pseudomonadota</taxon>
        <taxon>Alphaproteobacteria</taxon>
        <taxon>Rhodobacterales</taxon>
        <taxon>Roseobacteraceae</taxon>
        <taxon>Thalassovita</taxon>
    </lineage>
</organism>
<evidence type="ECO:0000256" key="7">
    <source>
        <dbReference type="ARBA" id="ARBA00023310"/>
    </source>
</evidence>
<dbReference type="NCBIfam" id="NF004402">
    <property type="entry name" value="PRK05758.2-2"/>
    <property type="match status" value="1"/>
</dbReference>
<dbReference type="NCBIfam" id="NF004406">
    <property type="entry name" value="PRK05758.3-2"/>
    <property type="match status" value="1"/>
</dbReference>
<feature type="coiled-coil region" evidence="9">
    <location>
        <begin position="22"/>
        <end position="49"/>
    </location>
</feature>
<dbReference type="PROSITE" id="PS00389">
    <property type="entry name" value="ATPASE_DELTA"/>
    <property type="match status" value="1"/>
</dbReference>
<dbReference type="SUPFAM" id="SSF47928">
    <property type="entry name" value="N-terminal domain of the delta subunit of the F1F0-ATP synthase"/>
    <property type="match status" value="1"/>
</dbReference>
<evidence type="ECO:0000256" key="3">
    <source>
        <dbReference type="ARBA" id="ARBA00022781"/>
    </source>
</evidence>
<keyword evidence="5 8" id="KW-0472">Membrane</keyword>
<evidence type="ECO:0000256" key="5">
    <source>
        <dbReference type="ARBA" id="ARBA00023136"/>
    </source>
</evidence>
<gene>
    <name evidence="8" type="primary">atpH</name>
    <name evidence="10" type="ORF">SAMN04488092_11130</name>
</gene>
<dbReference type="NCBIfam" id="TIGR01145">
    <property type="entry name" value="ATP_synt_delta"/>
    <property type="match status" value="1"/>
</dbReference>
<keyword evidence="6 8" id="KW-0139">CF(1)</keyword>
<evidence type="ECO:0000313" key="11">
    <source>
        <dbReference type="Proteomes" id="UP000198634"/>
    </source>
</evidence>
<dbReference type="GO" id="GO:0005886">
    <property type="term" value="C:plasma membrane"/>
    <property type="evidence" value="ECO:0007669"/>
    <property type="project" value="UniProtKB-SubCell"/>
</dbReference>
<keyword evidence="3 8" id="KW-0375">Hydrogen ion transport</keyword>
<name>A0A1H9I3S5_9RHOB</name>
<dbReference type="OrthoDB" id="9796185at2"/>
<reference evidence="10 11" key="1">
    <citation type="submission" date="2016-10" db="EMBL/GenBank/DDBJ databases">
        <authorList>
            <person name="de Groot N.N."/>
        </authorList>
    </citation>
    <scope>NUCLEOTIDE SEQUENCE [LARGE SCALE GENOMIC DNA]</scope>
    <source>
        <strain evidence="10 11">DSM 22007</strain>
    </source>
</reference>
<sequence length="186" mass="19665">MSEPASISSGIAARYATAIFEISKENKTLAKLEANLTDLTAALSESADLRTLISSPLISRDEQGKAIAAVAKKMNLIPVMQKGLAVMAQKRRLFVLPQLVTSLSGLIAQEKGEVTAEVISAKALTKVQSEKLAKTLGERVGKTVTINATVDDSLIGGLVVKVGSKMIDTSIRSKLNSLQNAMKEVG</sequence>
<evidence type="ECO:0000256" key="8">
    <source>
        <dbReference type="HAMAP-Rule" id="MF_01416"/>
    </source>
</evidence>
<evidence type="ECO:0000256" key="1">
    <source>
        <dbReference type="ARBA" id="ARBA00004370"/>
    </source>
</evidence>
<keyword evidence="2 8" id="KW-0813">Transport</keyword>
<evidence type="ECO:0000256" key="6">
    <source>
        <dbReference type="ARBA" id="ARBA00023196"/>
    </source>
</evidence>
<keyword evidence="11" id="KW-1185">Reference proteome</keyword>
<dbReference type="InterPro" id="IPR020781">
    <property type="entry name" value="ATPase_OSCP/d_CS"/>
</dbReference>
<dbReference type="STRING" id="657014.SAMN04488092_11130"/>
<dbReference type="Gene3D" id="1.10.520.20">
    <property type="entry name" value="N-terminal domain of the delta subunit of the F1F0-ATP synthase"/>
    <property type="match status" value="1"/>
</dbReference>
<evidence type="ECO:0000256" key="2">
    <source>
        <dbReference type="ARBA" id="ARBA00022448"/>
    </source>
</evidence>
<dbReference type="Proteomes" id="UP000198634">
    <property type="component" value="Unassembled WGS sequence"/>
</dbReference>
<comment type="function">
    <text evidence="8">F(1)F(0) ATP synthase produces ATP from ADP in the presence of a proton or sodium gradient. F-type ATPases consist of two structural domains, F(1) containing the extramembraneous catalytic core and F(0) containing the membrane proton channel, linked together by a central stalk and a peripheral stalk. During catalysis, ATP synthesis in the catalytic domain of F(1) is coupled via a rotary mechanism of the central stalk subunits to proton translocation.</text>
</comment>
<dbReference type="PANTHER" id="PTHR11910">
    <property type="entry name" value="ATP SYNTHASE DELTA CHAIN"/>
    <property type="match status" value="1"/>
</dbReference>
<comment type="subcellular location">
    <subcellularLocation>
        <location evidence="8">Cell membrane</location>
        <topology evidence="8">Peripheral membrane protein</topology>
    </subcellularLocation>
    <subcellularLocation>
        <location evidence="1">Membrane</location>
    </subcellularLocation>
</comment>
<protein>
    <recommendedName>
        <fullName evidence="8">ATP synthase subunit delta</fullName>
    </recommendedName>
    <alternativeName>
        <fullName evidence="8">ATP synthase F(1) sector subunit delta</fullName>
    </alternativeName>
    <alternativeName>
        <fullName evidence="8">F-type ATPase subunit delta</fullName>
        <shortName evidence="8">F-ATPase subunit delta</shortName>
    </alternativeName>
</protein>
<evidence type="ECO:0000256" key="9">
    <source>
        <dbReference type="SAM" id="Coils"/>
    </source>
</evidence>
<dbReference type="HAMAP" id="MF_01416">
    <property type="entry name" value="ATP_synth_delta_bact"/>
    <property type="match status" value="1"/>
</dbReference>
<dbReference type="InterPro" id="IPR000711">
    <property type="entry name" value="ATPase_OSCP/dsu"/>
</dbReference>
<evidence type="ECO:0000256" key="4">
    <source>
        <dbReference type="ARBA" id="ARBA00023065"/>
    </source>
</evidence>
<proteinExistence type="inferred from homology"/>
<dbReference type="RefSeq" id="WP_090270543.1">
    <property type="nucleotide sequence ID" value="NZ_FOEP01000011.1"/>
</dbReference>
<dbReference type="AlphaFoldDB" id="A0A1H9I3S5"/>
<keyword evidence="7 8" id="KW-0066">ATP synthesis</keyword>
<keyword evidence="4 8" id="KW-0406">Ion transport</keyword>
<comment type="similarity">
    <text evidence="8">Belongs to the ATPase delta chain family.</text>
</comment>
<dbReference type="GO" id="GO:0046933">
    <property type="term" value="F:proton-transporting ATP synthase activity, rotational mechanism"/>
    <property type="evidence" value="ECO:0007669"/>
    <property type="project" value="UniProtKB-UniRule"/>
</dbReference>
<accession>A0A1H9I3S5</accession>
<comment type="function">
    <text evidence="8">This protein is part of the stalk that links CF(0) to CF(1). It either transmits conformational changes from CF(0) to CF(1) or is implicated in proton conduction.</text>
</comment>
<dbReference type="EMBL" id="FOEP01000011">
    <property type="protein sequence ID" value="SEQ69213.1"/>
    <property type="molecule type" value="Genomic_DNA"/>
</dbReference>
<dbReference type="Pfam" id="PF00213">
    <property type="entry name" value="OSCP"/>
    <property type="match status" value="1"/>
</dbReference>